<comment type="caution">
    <text evidence="1">The sequence shown here is derived from an EMBL/GenBank/DDBJ whole genome shotgun (WGS) entry which is preliminary data.</text>
</comment>
<proteinExistence type="predicted"/>
<keyword evidence="2" id="KW-1185">Reference proteome</keyword>
<name>A0A2I1H1N6_9GLOM</name>
<reference evidence="1 2" key="1">
    <citation type="submission" date="2015-10" db="EMBL/GenBank/DDBJ databases">
        <title>Genome analyses suggest a sexual origin of heterokaryosis in a supposedly ancient asexual fungus.</title>
        <authorList>
            <person name="Ropars J."/>
            <person name="Sedzielewska K."/>
            <person name="Noel J."/>
            <person name="Charron P."/>
            <person name="Farinelli L."/>
            <person name="Marton T."/>
            <person name="Kruger M."/>
            <person name="Pelin A."/>
            <person name="Brachmann A."/>
            <person name="Corradi N."/>
        </authorList>
    </citation>
    <scope>NUCLEOTIDE SEQUENCE [LARGE SCALE GENOMIC DNA]</scope>
    <source>
        <strain evidence="1 2">A4</strain>
    </source>
</reference>
<gene>
    <name evidence="1" type="ORF">RhiirA4_470649</name>
</gene>
<dbReference type="AlphaFoldDB" id="A0A2I1H1N6"/>
<organism evidence="1 2">
    <name type="scientific">Rhizophagus irregularis</name>
    <dbReference type="NCBI Taxonomy" id="588596"/>
    <lineage>
        <taxon>Eukaryota</taxon>
        <taxon>Fungi</taxon>
        <taxon>Fungi incertae sedis</taxon>
        <taxon>Mucoromycota</taxon>
        <taxon>Glomeromycotina</taxon>
        <taxon>Glomeromycetes</taxon>
        <taxon>Glomerales</taxon>
        <taxon>Glomeraceae</taxon>
        <taxon>Rhizophagus</taxon>
    </lineage>
</organism>
<sequence>MQTSITYKAGDWIEYRYLQDQLTINRIGRITGVVTTNESVSAQLLRIQPTRKFHELSGILKSNERRQRSQLYNELWLEESRNTISVQDIIRNTNVWIIDDDTPC</sequence>
<dbReference type="OrthoDB" id="10446727at2759"/>
<protein>
    <submittedName>
        <fullName evidence="1">Uncharacterized protein</fullName>
    </submittedName>
</protein>
<evidence type="ECO:0000313" key="1">
    <source>
        <dbReference type="EMBL" id="PKY52795.1"/>
    </source>
</evidence>
<accession>A0A2I1H1N6</accession>
<evidence type="ECO:0000313" key="2">
    <source>
        <dbReference type="Proteomes" id="UP000234323"/>
    </source>
</evidence>
<dbReference type="Proteomes" id="UP000234323">
    <property type="component" value="Unassembled WGS sequence"/>
</dbReference>
<dbReference type="EMBL" id="LLXI01001271">
    <property type="protein sequence ID" value="PKY52795.1"/>
    <property type="molecule type" value="Genomic_DNA"/>
</dbReference>